<dbReference type="EMBL" id="LR796920">
    <property type="protein sequence ID" value="CAB4173696.1"/>
    <property type="molecule type" value="Genomic_DNA"/>
</dbReference>
<evidence type="ECO:0000313" key="2">
    <source>
        <dbReference type="EMBL" id="CAB4179938.1"/>
    </source>
</evidence>
<reference evidence="1" key="1">
    <citation type="submission" date="2020-05" db="EMBL/GenBank/DDBJ databases">
        <authorList>
            <person name="Chiriac C."/>
            <person name="Salcher M."/>
            <person name="Ghai R."/>
            <person name="Kavagutti S V."/>
        </authorList>
    </citation>
    <scope>NUCLEOTIDE SEQUENCE</scope>
</reference>
<evidence type="ECO:0000313" key="1">
    <source>
        <dbReference type="EMBL" id="CAB4173696.1"/>
    </source>
</evidence>
<sequence length="77" mass="8384">MAIDYSALLTDEQKRGILEQRLTQFVSEAYQHDINKQIATLSENAEGIKSADDALAILDSAISVHQSEIAKLPAVEG</sequence>
<dbReference type="EMBL" id="LR796984">
    <property type="protein sequence ID" value="CAB4179938.1"/>
    <property type="molecule type" value="Genomic_DNA"/>
</dbReference>
<protein>
    <submittedName>
        <fullName evidence="1">Uncharacterized protein</fullName>
    </submittedName>
</protein>
<dbReference type="EMBL" id="LR797127">
    <property type="protein sequence ID" value="CAB4188800.1"/>
    <property type="molecule type" value="Genomic_DNA"/>
</dbReference>
<evidence type="ECO:0000313" key="3">
    <source>
        <dbReference type="EMBL" id="CAB4188800.1"/>
    </source>
</evidence>
<organism evidence="1">
    <name type="scientific">uncultured Caudovirales phage</name>
    <dbReference type="NCBI Taxonomy" id="2100421"/>
    <lineage>
        <taxon>Viruses</taxon>
        <taxon>Duplodnaviria</taxon>
        <taxon>Heunggongvirae</taxon>
        <taxon>Uroviricota</taxon>
        <taxon>Caudoviricetes</taxon>
        <taxon>Peduoviridae</taxon>
        <taxon>Maltschvirus</taxon>
        <taxon>Maltschvirus maltsch</taxon>
    </lineage>
</organism>
<name>A0A6J5PUC0_9CAUD</name>
<accession>A0A6J5PUC0</accession>
<proteinExistence type="predicted"/>
<gene>
    <name evidence="2" type="ORF">UFOVP1035_145</name>
    <name evidence="3" type="ORF">UFOVP1181_104</name>
    <name evidence="1" type="ORF">UFOVP965_2</name>
</gene>